<dbReference type="RefSeq" id="WP_188745495.1">
    <property type="nucleotide sequence ID" value="NZ_BMIJ01000001.1"/>
</dbReference>
<name>A0ABQ1K3G3_9GAMM</name>
<dbReference type="Proteomes" id="UP000629025">
    <property type="component" value="Unassembled WGS sequence"/>
</dbReference>
<keyword evidence="1" id="KW-0732">Signal</keyword>
<comment type="caution">
    <text evidence="2">The sequence shown here is derived from an EMBL/GenBank/DDBJ whole genome shotgun (WGS) entry which is preliminary data.</text>
</comment>
<evidence type="ECO:0000256" key="1">
    <source>
        <dbReference type="SAM" id="SignalP"/>
    </source>
</evidence>
<evidence type="ECO:0000313" key="3">
    <source>
        <dbReference type="Proteomes" id="UP000629025"/>
    </source>
</evidence>
<accession>A0ABQ1K3G3</accession>
<evidence type="ECO:0000313" key="2">
    <source>
        <dbReference type="EMBL" id="GGB82030.1"/>
    </source>
</evidence>
<keyword evidence="3" id="KW-1185">Reference proteome</keyword>
<reference evidence="3" key="1">
    <citation type="journal article" date="2019" name="Int. J. Syst. Evol. Microbiol.">
        <title>The Global Catalogue of Microorganisms (GCM) 10K type strain sequencing project: providing services to taxonomists for standard genome sequencing and annotation.</title>
        <authorList>
            <consortium name="The Broad Institute Genomics Platform"/>
            <consortium name="The Broad Institute Genome Sequencing Center for Infectious Disease"/>
            <person name="Wu L."/>
            <person name="Ma J."/>
        </authorList>
    </citation>
    <scope>NUCLEOTIDE SEQUENCE [LARGE SCALE GENOMIC DNA]</scope>
    <source>
        <strain evidence="3">CGMCC 1.15341</strain>
    </source>
</reference>
<feature type="chain" id="PRO_5045590322" evidence="1">
    <location>
        <begin position="24"/>
        <end position="314"/>
    </location>
</feature>
<dbReference type="EMBL" id="BMIJ01000001">
    <property type="protein sequence ID" value="GGB82030.1"/>
    <property type="molecule type" value="Genomic_DNA"/>
</dbReference>
<protein>
    <submittedName>
        <fullName evidence="2">Uncharacterized protein</fullName>
    </submittedName>
</protein>
<organism evidence="2 3">
    <name type="scientific">Marinobacterium zhoushanense</name>
    <dbReference type="NCBI Taxonomy" id="1679163"/>
    <lineage>
        <taxon>Bacteria</taxon>
        <taxon>Pseudomonadati</taxon>
        <taxon>Pseudomonadota</taxon>
        <taxon>Gammaproteobacteria</taxon>
        <taxon>Oceanospirillales</taxon>
        <taxon>Oceanospirillaceae</taxon>
        <taxon>Marinobacterium</taxon>
    </lineage>
</organism>
<sequence>MKVILLRAWVLLLVGVSICQANAETHDVLANLRDAYVHPLCLAPLLAYEREAVPEQLECDPALEHQLIEVRRWDGADGTETSYSADYPRDEEDDWYAGFISYTVERRWTSLDGVDIGLLSITNNTGGTGHFSSLWLFKKQVGVAAIEPLLELTGGDRCNDGWLRLIDFRDGVVTYGSAATPFRLLNPLDEYDWRYATFMNALAQMRRDEAPINDMPEPFMGWKPYDDVANSATACSGEIINRYDPTTDQVEIVGVAVDRESFQAQGQGFLQPCINDWLAQADYGKPQGGDDQWIELNVWAEALKSLGRYCVLSD</sequence>
<proteinExistence type="predicted"/>
<gene>
    <name evidence="2" type="ORF">GCM10011352_04790</name>
</gene>
<feature type="signal peptide" evidence="1">
    <location>
        <begin position="1"/>
        <end position="23"/>
    </location>
</feature>